<feature type="region of interest" description="Disordered" evidence="1">
    <location>
        <begin position="846"/>
        <end position="866"/>
    </location>
</feature>
<dbReference type="PANTHER" id="PTHR13233">
    <property type="entry name" value="MICROSPHERULE PROTEIN 1"/>
    <property type="match status" value="1"/>
</dbReference>
<evidence type="ECO:0000313" key="3">
    <source>
        <dbReference type="EnsemblPlants" id="OB07G14360.1"/>
    </source>
</evidence>
<dbReference type="Pfam" id="PF00498">
    <property type="entry name" value="FHA"/>
    <property type="match status" value="1"/>
</dbReference>
<dbReference type="PROSITE" id="PS50006">
    <property type="entry name" value="FHA_DOMAIN"/>
    <property type="match status" value="1"/>
</dbReference>
<keyword evidence="4" id="KW-1185">Reference proteome</keyword>
<gene>
    <name evidence="3" type="primary">LOC102704820</name>
</gene>
<evidence type="ECO:0000256" key="1">
    <source>
        <dbReference type="SAM" id="MobiDB-lite"/>
    </source>
</evidence>
<name>J3MJ54_ORYBR</name>
<dbReference type="Gramene" id="OB07G14360.1">
    <property type="protein sequence ID" value="OB07G14360.1"/>
    <property type="gene ID" value="OB07G14360"/>
</dbReference>
<dbReference type="HOGENOM" id="CLU_019000_0_0_1"/>
<dbReference type="RefSeq" id="XP_006657522.1">
    <property type="nucleotide sequence ID" value="XM_006657459.2"/>
</dbReference>
<dbReference type="GO" id="GO:0031011">
    <property type="term" value="C:Ino80 complex"/>
    <property type="evidence" value="ECO:0007669"/>
    <property type="project" value="InterPro"/>
</dbReference>
<evidence type="ECO:0000313" key="4">
    <source>
        <dbReference type="Proteomes" id="UP000006038"/>
    </source>
</evidence>
<dbReference type="GO" id="GO:0045944">
    <property type="term" value="P:positive regulation of transcription by RNA polymerase II"/>
    <property type="evidence" value="ECO:0007669"/>
    <property type="project" value="TreeGrafter"/>
</dbReference>
<evidence type="ECO:0000259" key="2">
    <source>
        <dbReference type="PROSITE" id="PS50006"/>
    </source>
</evidence>
<dbReference type="SMART" id="SM00240">
    <property type="entry name" value="FHA"/>
    <property type="match status" value="1"/>
</dbReference>
<dbReference type="OMA" id="FIFHINQ"/>
<dbReference type="PANTHER" id="PTHR13233:SF20">
    <property type="entry name" value="OS07G0190900 PROTEIN"/>
    <property type="match status" value="1"/>
</dbReference>
<dbReference type="STRING" id="4533.J3MJ54"/>
<dbReference type="Pfam" id="PF13325">
    <property type="entry name" value="MCRS_N"/>
    <property type="match status" value="1"/>
</dbReference>
<dbReference type="InterPro" id="IPR000253">
    <property type="entry name" value="FHA_dom"/>
</dbReference>
<dbReference type="KEGG" id="obr:102704820"/>
<dbReference type="AlphaFoldDB" id="J3MJ54"/>
<dbReference type="GO" id="GO:0071339">
    <property type="term" value="C:MLL1 complex"/>
    <property type="evidence" value="ECO:0007669"/>
    <property type="project" value="InterPro"/>
</dbReference>
<feature type="domain" description="FHA" evidence="2">
    <location>
        <begin position="753"/>
        <end position="809"/>
    </location>
</feature>
<dbReference type="InterPro" id="IPR008984">
    <property type="entry name" value="SMAD_FHA_dom_sf"/>
</dbReference>
<dbReference type="eggNOG" id="KOG2293">
    <property type="taxonomic scope" value="Eukaryota"/>
</dbReference>
<dbReference type="Gene3D" id="2.60.200.20">
    <property type="match status" value="1"/>
</dbReference>
<dbReference type="InterPro" id="IPR037912">
    <property type="entry name" value="MCRS1"/>
</dbReference>
<dbReference type="GO" id="GO:0044545">
    <property type="term" value="C:NSL complex"/>
    <property type="evidence" value="ECO:0007669"/>
    <property type="project" value="TreeGrafter"/>
</dbReference>
<dbReference type="InterPro" id="IPR025999">
    <property type="entry name" value="MCRS_N"/>
</dbReference>
<dbReference type="SUPFAM" id="SSF49879">
    <property type="entry name" value="SMAD/FHA domain"/>
    <property type="match status" value="1"/>
</dbReference>
<accession>J3MJ54</accession>
<reference evidence="3" key="1">
    <citation type="journal article" date="2013" name="Nat. Commun.">
        <title>Whole-genome sequencing of Oryza brachyantha reveals mechanisms underlying Oryza genome evolution.</title>
        <authorList>
            <person name="Chen J."/>
            <person name="Huang Q."/>
            <person name="Gao D."/>
            <person name="Wang J."/>
            <person name="Lang Y."/>
            <person name="Liu T."/>
            <person name="Li B."/>
            <person name="Bai Z."/>
            <person name="Luis Goicoechea J."/>
            <person name="Liang C."/>
            <person name="Chen C."/>
            <person name="Zhang W."/>
            <person name="Sun S."/>
            <person name="Liao Y."/>
            <person name="Zhang X."/>
            <person name="Yang L."/>
            <person name="Song C."/>
            <person name="Wang M."/>
            <person name="Shi J."/>
            <person name="Liu G."/>
            <person name="Liu J."/>
            <person name="Zhou H."/>
            <person name="Zhou W."/>
            <person name="Yu Q."/>
            <person name="An N."/>
            <person name="Chen Y."/>
            <person name="Cai Q."/>
            <person name="Wang B."/>
            <person name="Liu B."/>
            <person name="Min J."/>
            <person name="Huang Y."/>
            <person name="Wu H."/>
            <person name="Li Z."/>
            <person name="Zhang Y."/>
            <person name="Yin Y."/>
            <person name="Song W."/>
            <person name="Jiang J."/>
            <person name="Jackson S.A."/>
            <person name="Wing R.A."/>
            <person name="Wang J."/>
            <person name="Chen M."/>
        </authorList>
    </citation>
    <scope>NUCLEOTIDE SEQUENCE [LARGE SCALE GENOMIC DNA]</scope>
    <source>
        <strain evidence="3">cv. IRGC 101232</strain>
    </source>
</reference>
<organism evidence="3">
    <name type="scientific">Oryza brachyantha</name>
    <name type="common">malo sina</name>
    <dbReference type="NCBI Taxonomy" id="4533"/>
    <lineage>
        <taxon>Eukaryota</taxon>
        <taxon>Viridiplantae</taxon>
        <taxon>Streptophyta</taxon>
        <taxon>Embryophyta</taxon>
        <taxon>Tracheophyta</taxon>
        <taxon>Spermatophyta</taxon>
        <taxon>Magnoliopsida</taxon>
        <taxon>Liliopsida</taxon>
        <taxon>Poales</taxon>
        <taxon>Poaceae</taxon>
        <taxon>BOP clade</taxon>
        <taxon>Oryzoideae</taxon>
        <taxon>Oryzeae</taxon>
        <taxon>Oryzinae</taxon>
        <taxon>Oryza</taxon>
    </lineage>
</organism>
<reference evidence="3" key="2">
    <citation type="submission" date="2013-04" db="UniProtKB">
        <authorList>
            <consortium name="EnsemblPlants"/>
        </authorList>
    </citation>
    <scope>IDENTIFICATION</scope>
</reference>
<dbReference type="GO" id="GO:0002151">
    <property type="term" value="F:G-quadruplex RNA binding"/>
    <property type="evidence" value="ECO:0007669"/>
    <property type="project" value="InterPro"/>
</dbReference>
<dbReference type="Proteomes" id="UP000006038">
    <property type="component" value="Chromosome 7"/>
</dbReference>
<dbReference type="OrthoDB" id="10262769at2759"/>
<dbReference type="GeneID" id="102704820"/>
<sequence length="866" mass="95331">MGAMSAAGGSWAAEDDVLLKNAVEAGATLEALAKGAVCFSRKFTLQELQDRWCSLLYDSETSEQASALIVKYATELSTSNPTKAHKLFYSRKKHLSLGKRKIESVKNQYYAMRKRICHDPYLAAVYGYVITPCSCPVGSDCVCDGLFNLLEDHHLVHSVNQAADIVNGCVHIDESHADGQDAHAKDNGHYISQQNHNKAARRVIIDGNTNCGSANGCSDVGKLYGYNYMQKNIQSREKNITSPNDISDVQDYVQLQQPLLCEESTNGMTGLEALLNTDQDCIKQSQFSGDINERLQEPGSLKAISQHWCSQASSSPAREKFQGVNSPEMPTDVDHKEQEILTFSDDKKKETSNIDTLSFKVSTENGMSGSDLCKATEGKVTHSCLMDANQSKDFEVLNSENILDSSLDSNLENLGDQHANVILKNMSKKHLLNLPLVSSSCGNDTDPIHDVADISGMDMICTSEVPFPGAGIVCILNTEDPEIPCNDDIFTPGPVASTSTCDQNSQHNMHLVSTKPISPLNTADVSHTNLASDVQPLLLPTKLEHYTLEQKETLMALNDSCTLRSKPSCMRVDVSVNNTNACTSTFHSAAEFVKQSACGLVQHEGFDNLGSVALDECVVLDEMNSKFPGEPGISYEANIQNSIPSHALPDGEFLNPITTASSQASGGSDSEDDIPNYFDIEALILDQDLIPWDQEFDFIQPEVSRFQSLGNRKDLVRLEQGACSCMNRSIMSHGAFAVLYGHHLKYYIKDPKVTLGRETREEHVDIDLGKEGKANKISRKQAIIEMDEGGSFYINNIGKCPIFVNSKEVQCNQRINLVSDALLQIRDMKFIFHINQDAVRQQMVRTRRGTSQGKSAAFDWDQKAMN</sequence>
<proteinExistence type="predicted"/>
<dbReference type="EnsemblPlants" id="OB07G14360.1">
    <property type="protein sequence ID" value="OB07G14360.1"/>
    <property type="gene ID" value="OB07G14360"/>
</dbReference>
<protein>
    <recommendedName>
        <fullName evidence="2">FHA domain-containing protein</fullName>
    </recommendedName>
</protein>